<name>A0A1W1ECW0_9ZZZZ</name>
<dbReference type="EMBL" id="FPKX01000025">
    <property type="protein sequence ID" value="SFZ97860.1"/>
    <property type="molecule type" value="Genomic_DNA"/>
</dbReference>
<gene>
    <name evidence="1" type="ORF">MNB_SV-5-490</name>
</gene>
<protein>
    <submittedName>
        <fullName evidence="1">Extracellular Matrix protein PelC</fullName>
    </submittedName>
</protein>
<dbReference type="AlphaFoldDB" id="A0A1W1ECW0"/>
<sequence length="149" mass="16442">MLTACVSTQEVQTSQSFPYINNVNKGNMDITVYAFKNYTDTPQAGERAANLMEGLLSAKGYKTSNRVDEPQTSLNSQFNSSRTQYILIGGVTEWRYKTGIDGEPAISLQMKLIDRSSKRVLWSATGSDNNWGNASIGTTAQGLFEKLLQ</sequence>
<accession>A0A1W1ECW0</accession>
<organism evidence="1">
    <name type="scientific">hydrothermal vent metagenome</name>
    <dbReference type="NCBI Taxonomy" id="652676"/>
    <lineage>
        <taxon>unclassified sequences</taxon>
        <taxon>metagenomes</taxon>
        <taxon>ecological metagenomes</taxon>
    </lineage>
</organism>
<evidence type="ECO:0000313" key="1">
    <source>
        <dbReference type="EMBL" id="SFZ97860.1"/>
    </source>
</evidence>
<reference evidence="1" key="1">
    <citation type="submission" date="2016-10" db="EMBL/GenBank/DDBJ databases">
        <authorList>
            <person name="de Groot N.N."/>
        </authorList>
    </citation>
    <scope>NUCLEOTIDE SEQUENCE</scope>
</reference>
<dbReference type="Gene3D" id="3.40.50.10610">
    <property type="entry name" value="ABC-type transport auxiliary lipoprotein component"/>
    <property type="match status" value="1"/>
</dbReference>
<proteinExistence type="predicted"/>